<sequence length="485" mass="51049">MKSSLRAPARRLVAWVRAPFASLYRVAAAVLAAGAVCLALPPWVGLLLFAPVAAVVGVKVAHAVRAVASLCYVGVAENREGHPSLDVRRDLLQRSRALGAASVAAGVAVLLAVRAALAVFPGLAEDGVLAPYLAFTAVLLGGFLLFYTLALRFDSSVLRGLTSIAVTLPVFFIVVAVASILLSWAMDVLAGLGVPAEGLLQGGFAWLYEMQRLLGAAVGYFLRQDTLIVGVSIVAAALLLLLYTYSVPLYWLRSVSRWLKGIGVAAAAFGAAVIVFAGVWLADVQHLAEQGAAGHLGAGLDAGVASSQAQAIAQYRSDDLVALIKAFVLPYTVGVFVANGVVAWRKGRAKQTADGILDGFAAAGHVDEAALSGQRKRYLYCGGSPTLWDIALRSIGHDVPLPHPFAPRKLTLKERLTGVLEDPPPERAPDPPPERPPDQPAEQPADPSLSSASSGLPDEVGMHADFKADHAEGRTKRNEPRRALR</sequence>
<feature type="transmembrane region" description="Helical" evidence="2">
    <location>
        <begin position="322"/>
        <end position="344"/>
    </location>
</feature>
<keyword evidence="2" id="KW-1133">Transmembrane helix</keyword>
<evidence type="ECO:0000313" key="3">
    <source>
        <dbReference type="EMBL" id="RDB64960.1"/>
    </source>
</evidence>
<feature type="compositionally biased region" description="Basic and acidic residues" evidence="1">
    <location>
        <begin position="424"/>
        <end position="437"/>
    </location>
</feature>
<dbReference type="RefSeq" id="WP_114569039.1">
    <property type="nucleotide sequence ID" value="NZ_DBFWFB010000043.1"/>
</dbReference>
<dbReference type="AlphaFoldDB" id="A0A369LZZ2"/>
<feature type="transmembrane region" description="Helical" evidence="2">
    <location>
        <begin position="227"/>
        <end position="252"/>
    </location>
</feature>
<protein>
    <submittedName>
        <fullName evidence="3">Uncharacterized protein</fullName>
    </submittedName>
</protein>
<evidence type="ECO:0000256" key="1">
    <source>
        <dbReference type="SAM" id="MobiDB-lite"/>
    </source>
</evidence>
<dbReference type="Proteomes" id="UP000254000">
    <property type="component" value="Unassembled WGS sequence"/>
</dbReference>
<accession>A0A369LZZ2</accession>
<feature type="transmembrane region" description="Helical" evidence="2">
    <location>
        <begin position="47"/>
        <end position="76"/>
    </location>
</feature>
<keyword evidence="2" id="KW-0472">Membrane</keyword>
<gene>
    <name evidence="3" type="ORF">C1877_09600</name>
</gene>
<feature type="transmembrane region" description="Helical" evidence="2">
    <location>
        <begin position="264"/>
        <end position="282"/>
    </location>
</feature>
<dbReference type="EMBL" id="PPTS01000005">
    <property type="protein sequence ID" value="RDB64960.1"/>
    <property type="molecule type" value="Genomic_DNA"/>
</dbReference>
<keyword evidence="4" id="KW-1185">Reference proteome</keyword>
<organism evidence="3 4">
    <name type="scientific">Gordonibacter pamelaeae</name>
    <dbReference type="NCBI Taxonomy" id="471189"/>
    <lineage>
        <taxon>Bacteria</taxon>
        <taxon>Bacillati</taxon>
        <taxon>Actinomycetota</taxon>
        <taxon>Coriobacteriia</taxon>
        <taxon>Eggerthellales</taxon>
        <taxon>Eggerthellaceae</taxon>
        <taxon>Gordonibacter</taxon>
    </lineage>
</organism>
<feature type="transmembrane region" description="Helical" evidence="2">
    <location>
        <begin position="97"/>
        <end position="117"/>
    </location>
</feature>
<keyword evidence="2" id="KW-0812">Transmembrane</keyword>
<comment type="caution">
    <text evidence="3">The sequence shown here is derived from an EMBL/GenBank/DDBJ whole genome shotgun (WGS) entry which is preliminary data.</text>
</comment>
<evidence type="ECO:0000256" key="2">
    <source>
        <dbReference type="SAM" id="Phobius"/>
    </source>
</evidence>
<feature type="compositionally biased region" description="Basic and acidic residues" evidence="1">
    <location>
        <begin position="460"/>
        <end position="485"/>
    </location>
</feature>
<proteinExistence type="predicted"/>
<reference evidence="3 4" key="1">
    <citation type="journal article" date="2018" name="Elife">
        <title>Discovery and characterization of a prevalent human gut bacterial enzyme sufficient for the inactivation of a family of plant toxins.</title>
        <authorList>
            <person name="Koppel N."/>
            <person name="Bisanz J.E."/>
            <person name="Pandelia M.E."/>
            <person name="Turnbaugh P.J."/>
            <person name="Balskus E.P."/>
        </authorList>
    </citation>
    <scope>NUCLEOTIDE SEQUENCE [LARGE SCALE GENOMIC DNA]</scope>
    <source>
        <strain evidence="3 4">3C</strain>
    </source>
</reference>
<feature type="transmembrane region" description="Helical" evidence="2">
    <location>
        <begin position="21"/>
        <end position="41"/>
    </location>
</feature>
<name>A0A369LZZ2_9ACTN</name>
<feature type="transmembrane region" description="Helical" evidence="2">
    <location>
        <begin position="161"/>
        <end position="185"/>
    </location>
</feature>
<dbReference type="OrthoDB" id="3172842at2"/>
<feature type="transmembrane region" description="Helical" evidence="2">
    <location>
        <begin position="129"/>
        <end position="149"/>
    </location>
</feature>
<feature type="region of interest" description="Disordered" evidence="1">
    <location>
        <begin position="420"/>
        <end position="485"/>
    </location>
</feature>
<evidence type="ECO:0000313" key="4">
    <source>
        <dbReference type="Proteomes" id="UP000254000"/>
    </source>
</evidence>